<dbReference type="RefSeq" id="XP_062679589.1">
    <property type="nucleotide sequence ID" value="XM_062822689.1"/>
</dbReference>
<evidence type="ECO:0000313" key="3">
    <source>
        <dbReference type="Proteomes" id="UP001278500"/>
    </source>
</evidence>
<dbReference type="GeneID" id="87859843"/>
<evidence type="ECO:0000313" key="2">
    <source>
        <dbReference type="EMBL" id="KAK3340647.1"/>
    </source>
</evidence>
<dbReference type="AlphaFoldDB" id="A0AAE0JAT5"/>
<protein>
    <recommendedName>
        <fullName evidence="4">Cell wall protein</fullName>
    </recommendedName>
</protein>
<name>A0AAE0JAT5_9PEZI</name>
<accession>A0AAE0JAT5</accession>
<dbReference type="Proteomes" id="UP001278500">
    <property type="component" value="Unassembled WGS sequence"/>
</dbReference>
<proteinExistence type="predicted"/>
<keyword evidence="3" id="KW-1185">Reference proteome</keyword>
<gene>
    <name evidence="2" type="ORF">B0H65DRAFT_266447</name>
</gene>
<reference evidence="2" key="1">
    <citation type="journal article" date="2023" name="Mol. Phylogenet. Evol.">
        <title>Genome-scale phylogeny and comparative genomics of the fungal order Sordariales.</title>
        <authorList>
            <person name="Hensen N."/>
            <person name="Bonometti L."/>
            <person name="Westerberg I."/>
            <person name="Brannstrom I.O."/>
            <person name="Guillou S."/>
            <person name="Cros-Aarteil S."/>
            <person name="Calhoun S."/>
            <person name="Haridas S."/>
            <person name="Kuo A."/>
            <person name="Mondo S."/>
            <person name="Pangilinan J."/>
            <person name="Riley R."/>
            <person name="LaButti K."/>
            <person name="Andreopoulos B."/>
            <person name="Lipzen A."/>
            <person name="Chen C."/>
            <person name="Yan M."/>
            <person name="Daum C."/>
            <person name="Ng V."/>
            <person name="Clum A."/>
            <person name="Steindorff A."/>
            <person name="Ohm R.A."/>
            <person name="Martin F."/>
            <person name="Silar P."/>
            <person name="Natvig D.O."/>
            <person name="Lalanne C."/>
            <person name="Gautier V."/>
            <person name="Ament-Velasquez S.L."/>
            <person name="Kruys A."/>
            <person name="Hutchinson M.I."/>
            <person name="Powell A.J."/>
            <person name="Barry K."/>
            <person name="Miller A.N."/>
            <person name="Grigoriev I.V."/>
            <person name="Debuchy R."/>
            <person name="Gladieux P."/>
            <person name="Hiltunen Thoren M."/>
            <person name="Johannesson H."/>
        </authorList>
    </citation>
    <scope>NUCLEOTIDE SEQUENCE</scope>
    <source>
        <strain evidence="2">CBS 560.94</strain>
    </source>
</reference>
<evidence type="ECO:0000256" key="1">
    <source>
        <dbReference type="SAM" id="SignalP"/>
    </source>
</evidence>
<sequence>MKFFSAALSAATIGSALASPILGSACGGAPAAPSGINPIAGHAAAPSGISGLPAAPSGLNGGAASPIDGDDLVPSPIQTLTSATTLYQTWATTISDSKTQYYNVPGVAAPTGLPAAPAAPGVPASNIGSGASNGAGVVVIVKEVTTIVLNIEVLVKADIARITELVDCKTGIDAEVLLQALVSLNGHLHTVYTGVIPQITALIRPEVGLVAAELQIVLDLVADIEILLHQVEGCLKHLVATATHDVLKVVGAELNIIAALILPIATPIVNFALRAVVGLNLQAPTLVAQIQAHAQSINQCAGGLHIFLGAALKVVL</sequence>
<feature type="chain" id="PRO_5042052192" description="Cell wall protein" evidence="1">
    <location>
        <begin position="19"/>
        <end position="316"/>
    </location>
</feature>
<comment type="caution">
    <text evidence="2">The sequence shown here is derived from an EMBL/GenBank/DDBJ whole genome shotgun (WGS) entry which is preliminary data.</text>
</comment>
<dbReference type="EMBL" id="JAUEPP010000006">
    <property type="protein sequence ID" value="KAK3340647.1"/>
    <property type="molecule type" value="Genomic_DNA"/>
</dbReference>
<feature type="signal peptide" evidence="1">
    <location>
        <begin position="1"/>
        <end position="18"/>
    </location>
</feature>
<organism evidence="2 3">
    <name type="scientific">Neurospora tetraspora</name>
    <dbReference type="NCBI Taxonomy" id="94610"/>
    <lineage>
        <taxon>Eukaryota</taxon>
        <taxon>Fungi</taxon>
        <taxon>Dikarya</taxon>
        <taxon>Ascomycota</taxon>
        <taxon>Pezizomycotina</taxon>
        <taxon>Sordariomycetes</taxon>
        <taxon>Sordariomycetidae</taxon>
        <taxon>Sordariales</taxon>
        <taxon>Sordariaceae</taxon>
        <taxon>Neurospora</taxon>
    </lineage>
</organism>
<evidence type="ECO:0008006" key="4">
    <source>
        <dbReference type="Google" id="ProtNLM"/>
    </source>
</evidence>
<keyword evidence="1" id="KW-0732">Signal</keyword>
<dbReference type="PROSITE" id="PS51257">
    <property type="entry name" value="PROKAR_LIPOPROTEIN"/>
    <property type="match status" value="1"/>
</dbReference>
<reference evidence="2" key="2">
    <citation type="submission" date="2023-06" db="EMBL/GenBank/DDBJ databases">
        <authorList>
            <consortium name="Lawrence Berkeley National Laboratory"/>
            <person name="Haridas S."/>
            <person name="Hensen N."/>
            <person name="Bonometti L."/>
            <person name="Westerberg I."/>
            <person name="Brannstrom I.O."/>
            <person name="Guillou S."/>
            <person name="Cros-Aarteil S."/>
            <person name="Calhoun S."/>
            <person name="Kuo A."/>
            <person name="Mondo S."/>
            <person name="Pangilinan J."/>
            <person name="Riley R."/>
            <person name="Labutti K."/>
            <person name="Andreopoulos B."/>
            <person name="Lipzen A."/>
            <person name="Chen C."/>
            <person name="Yanf M."/>
            <person name="Daum C."/>
            <person name="Ng V."/>
            <person name="Clum A."/>
            <person name="Steindorff A."/>
            <person name="Ohm R."/>
            <person name="Martin F."/>
            <person name="Silar P."/>
            <person name="Natvig D."/>
            <person name="Lalanne C."/>
            <person name="Gautier V."/>
            <person name="Ament-Velasquez S.L."/>
            <person name="Kruys A."/>
            <person name="Hutchinson M.I."/>
            <person name="Powell A.J."/>
            <person name="Barry K."/>
            <person name="Miller A.N."/>
            <person name="Grigoriev I.V."/>
            <person name="Debuchy R."/>
            <person name="Gladieux P."/>
            <person name="Thoren M.H."/>
            <person name="Johannesson H."/>
        </authorList>
    </citation>
    <scope>NUCLEOTIDE SEQUENCE</scope>
    <source>
        <strain evidence="2">CBS 560.94</strain>
    </source>
</reference>